<proteinExistence type="predicted"/>
<dbReference type="EMBL" id="QPMK01000002">
    <property type="protein sequence ID" value="RDD67801.1"/>
    <property type="molecule type" value="Genomic_DNA"/>
</dbReference>
<evidence type="ECO:0000313" key="2">
    <source>
        <dbReference type="EMBL" id="RDD67801.1"/>
    </source>
</evidence>
<reference evidence="2 3" key="1">
    <citation type="submission" date="2018-07" db="EMBL/GenBank/DDBJ databases">
        <title>Thalassococcus profundi sp. nov., a marine bacterium isolated from deep seawater of Okinawa Trough.</title>
        <authorList>
            <person name="Yu M."/>
        </authorList>
    </citation>
    <scope>NUCLEOTIDE SEQUENCE [LARGE SCALE GENOMIC DNA]</scope>
    <source>
        <strain evidence="2 3">WRAS1</strain>
    </source>
</reference>
<dbReference type="AlphaFoldDB" id="A0A369TRA0"/>
<keyword evidence="1" id="KW-0732">Signal</keyword>
<comment type="caution">
    <text evidence="2">The sequence shown here is derived from an EMBL/GenBank/DDBJ whole genome shotgun (WGS) entry which is preliminary data.</text>
</comment>
<gene>
    <name evidence="2" type="ORF">DU478_03850</name>
</gene>
<keyword evidence="3" id="KW-1185">Reference proteome</keyword>
<dbReference type="Proteomes" id="UP000253977">
    <property type="component" value="Unassembled WGS sequence"/>
</dbReference>
<accession>A0A369TRA0</accession>
<dbReference type="OrthoDB" id="7265885at2"/>
<dbReference type="RefSeq" id="WP_114509613.1">
    <property type="nucleotide sequence ID" value="NZ_QPMK01000002.1"/>
</dbReference>
<sequence length="184" mass="19392">MKHFLLSAALLLPGLAAADEISDALTAAQDAYADGDIQYALDELDFARNKLLEAKTNQLGSFLPEAPDGWTREVSSEMNQGLAMMGGGVGAEATYTSEAGDESYKITLMADNPMVASMAAMVTNAAAMGFQIERVGRQRFMIQDGEMTGLVANRFLVQVSGADTATMTAALESMDFGALAGFGQ</sequence>
<evidence type="ECO:0000313" key="3">
    <source>
        <dbReference type="Proteomes" id="UP000253977"/>
    </source>
</evidence>
<name>A0A369TRA0_9RHOB</name>
<evidence type="ECO:0000256" key="1">
    <source>
        <dbReference type="SAM" id="SignalP"/>
    </source>
</evidence>
<feature type="signal peptide" evidence="1">
    <location>
        <begin position="1"/>
        <end position="18"/>
    </location>
</feature>
<organism evidence="2 3">
    <name type="scientific">Thalassococcus profundi</name>
    <dbReference type="NCBI Taxonomy" id="2282382"/>
    <lineage>
        <taxon>Bacteria</taxon>
        <taxon>Pseudomonadati</taxon>
        <taxon>Pseudomonadota</taxon>
        <taxon>Alphaproteobacteria</taxon>
        <taxon>Rhodobacterales</taxon>
        <taxon>Roseobacteraceae</taxon>
        <taxon>Thalassococcus</taxon>
    </lineage>
</organism>
<protein>
    <submittedName>
        <fullName evidence="2">Uncharacterized protein</fullName>
    </submittedName>
</protein>
<feature type="chain" id="PRO_5016645787" evidence="1">
    <location>
        <begin position="19"/>
        <end position="184"/>
    </location>
</feature>